<dbReference type="AlphaFoldDB" id="A0A921GF79"/>
<dbReference type="CDD" id="cd06587">
    <property type="entry name" value="VOC"/>
    <property type="match status" value="1"/>
</dbReference>
<evidence type="ECO:0000313" key="3">
    <source>
        <dbReference type="Proteomes" id="UP000697330"/>
    </source>
</evidence>
<dbReference type="EMBL" id="DYWQ01000060">
    <property type="protein sequence ID" value="HJF44911.1"/>
    <property type="molecule type" value="Genomic_DNA"/>
</dbReference>
<sequence length="128" mass="13586">MTSSDNPVELFGLRLAHVGINTSTPEDAASTADALCALLGVERGEEPFPVSSFAGSLVEVMNNGGRGSRGHIGLHVDDIDAAQAWYEARGAEFNEASRTLCPDGSGRTYLIYFKEEIAGFAIHLTIAD</sequence>
<dbReference type="Proteomes" id="UP000697330">
    <property type="component" value="Unassembled WGS sequence"/>
</dbReference>
<gene>
    <name evidence="2" type="ORF">K8U72_03915</name>
</gene>
<evidence type="ECO:0000259" key="1">
    <source>
        <dbReference type="PROSITE" id="PS51819"/>
    </source>
</evidence>
<comment type="caution">
    <text evidence="2">The sequence shown here is derived from an EMBL/GenBank/DDBJ whole genome shotgun (WGS) entry which is preliminary data.</text>
</comment>
<reference evidence="2" key="1">
    <citation type="journal article" date="2021" name="PeerJ">
        <title>Extensive microbial diversity within the chicken gut microbiome revealed by metagenomics and culture.</title>
        <authorList>
            <person name="Gilroy R."/>
            <person name="Ravi A."/>
            <person name="Getino M."/>
            <person name="Pursley I."/>
            <person name="Horton D.L."/>
            <person name="Alikhan N.F."/>
            <person name="Baker D."/>
            <person name="Gharbi K."/>
            <person name="Hall N."/>
            <person name="Watson M."/>
            <person name="Adriaenssens E.M."/>
            <person name="Foster-Nyarko E."/>
            <person name="Jarju S."/>
            <person name="Secka A."/>
            <person name="Antonio M."/>
            <person name="Oren A."/>
            <person name="Chaudhuri R.R."/>
            <person name="La Ragione R."/>
            <person name="Hildebrand F."/>
            <person name="Pallen M.J."/>
        </authorList>
    </citation>
    <scope>NUCLEOTIDE SEQUENCE</scope>
    <source>
        <strain evidence="2">CHK124-7917</strain>
    </source>
</reference>
<proteinExistence type="predicted"/>
<organism evidence="2 3">
    <name type="scientific">Thermophilibacter provencensis</name>
    <dbReference type="NCBI Taxonomy" id="1852386"/>
    <lineage>
        <taxon>Bacteria</taxon>
        <taxon>Bacillati</taxon>
        <taxon>Actinomycetota</taxon>
        <taxon>Coriobacteriia</taxon>
        <taxon>Coriobacteriales</taxon>
        <taxon>Atopobiaceae</taxon>
        <taxon>Thermophilibacter</taxon>
    </lineage>
</organism>
<dbReference type="InterPro" id="IPR037523">
    <property type="entry name" value="VOC_core"/>
</dbReference>
<feature type="domain" description="VOC" evidence="1">
    <location>
        <begin position="14"/>
        <end position="127"/>
    </location>
</feature>
<protein>
    <submittedName>
        <fullName evidence="2">VOC family protein</fullName>
    </submittedName>
</protein>
<evidence type="ECO:0000313" key="2">
    <source>
        <dbReference type="EMBL" id="HJF44911.1"/>
    </source>
</evidence>
<dbReference type="InterPro" id="IPR029068">
    <property type="entry name" value="Glyas_Bleomycin-R_OHBP_Dase"/>
</dbReference>
<dbReference type="Gene3D" id="3.10.180.10">
    <property type="entry name" value="2,3-Dihydroxybiphenyl 1,2-Dioxygenase, domain 1"/>
    <property type="match status" value="1"/>
</dbReference>
<dbReference type="PROSITE" id="PS51819">
    <property type="entry name" value="VOC"/>
    <property type="match status" value="1"/>
</dbReference>
<name>A0A921GF79_9ACTN</name>
<accession>A0A921GF79</accession>
<dbReference type="RefSeq" id="WP_274958836.1">
    <property type="nucleotide sequence ID" value="NZ_DBFWWQ010000272.1"/>
</dbReference>
<dbReference type="SUPFAM" id="SSF54593">
    <property type="entry name" value="Glyoxalase/Bleomycin resistance protein/Dihydroxybiphenyl dioxygenase"/>
    <property type="match status" value="1"/>
</dbReference>
<reference evidence="2" key="2">
    <citation type="submission" date="2021-09" db="EMBL/GenBank/DDBJ databases">
        <authorList>
            <person name="Gilroy R."/>
        </authorList>
    </citation>
    <scope>NUCLEOTIDE SEQUENCE</scope>
    <source>
        <strain evidence="2">CHK124-7917</strain>
    </source>
</reference>